<keyword evidence="3" id="KW-1185">Reference proteome</keyword>
<comment type="caution">
    <text evidence="2">The sequence shown here is derived from an EMBL/GenBank/DDBJ whole genome shotgun (WGS) entry which is preliminary data.</text>
</comment>
<dbReference type="EMBL" id="JAAKZV010000002">
    <property type="protein sequence ID" value="NGN62467.1"/>
    <property type="molecule type" value="Genomic_DNA"/>
</dbReference>
<feature type="domain" description="Flavodoxin-like" evidence="1">
    <location>
        <begin position="6"/>
        <end position="160"/>
    </location>
</feature>
<dbReference type="InterPro" id="IPR029039">
    <property type="entry name" value="Flavoprotein-like_sf"/>
</dbReference>
<dbReference type="RefSeq" id="WP_165229839.1">
    <property type="nucleotide sequence ID" value="NZ_JAAKZV010000002.1"/>
</dbReference>
<dbReference type="Gene3D" id="3.40.50.360">
    <property type="match status" value="1"/>
</dbReference>
<gene>
    <name evidence="2" type="ORF">G5C51_00885</name>
</gene>
<organism evidence="2 3">
    <name type="scientific">Streptomyces coryli</name>
    <dbReference type="NCBI Taxonomy" id="1128680"/>
    <lineage>
        <taxon>Bacteria</taxon>
        <taxon>Bacillati</taxon>
        <taxon>Actinomycetota</taxon>
        <taxon>Actinomycetes</taxon>
        <taxon>Kitasatosporales</taxon>
        <taxon>Streptomycetaceae</taxon>
        <taxon>Streptomyces</taxon>
    </lineage>
</organism>
<protein>
    <submittedName>
        <fullName evidence="2">Flavodoxin</fullName>
    </submittedName>
</protein>
<evidence type="ECO:0000313" key="3">
    <source>
        <dbReference type="Proteomes" id="UP000481583"/>
    </source>
</evidence>
<dbReference type="SUPFAM" id="SSF52218">
    <property type="entry name" value="Flavoproteins"/>
    <property type="match status" value="1"/>
</dbReference>
<name>A0A6G4TTW5_9ACTN</name>
<dbReference type="AlphaFoldDB" id="A0A6G4TTW5"/>
<dbReference type="GO" id="GO:0070819">
    <property type="term" value="F:menaquinone-dependent protoporphyrinogen oxidase activity"/>
    <property type="evidence" value="ECO:0007669"/>
    <property type="project" value="TreeGrafter"/>
</dbReference>
<dbReference type="GO" id="GO:0006783">
    <property type="term" value="P:heme biosynthetic process"/>
    <property type="evidence" value="ECO:0007669"/>
    <property type="project" value="TreeGrafter"/>
</dbReference>
<sequence>MNSPRVLVAYGTKFGSTAEIADWLGQELDACDATAAVRPAAEVRDLRPYDAVVLGAGVYAGRWQRDAVRFARRHRTALSEMPVWLFSSGPLDATASEGDAPAPPTATRLAERLGAREHVVFGGKLDETARGWVARQLVKSGKGGDFRDRDQIRAWARRIAAELAREPAAG</sequence>
<dbReference type="Pfam" id="PF12724">
    <property type="entry name" value="Flavodoxin_5"/>
    <property type="match status" value="1"/>
</dbReference>
<dbReference type="InterPro" id="IPR008254">
    <property type="entry name" value="Flavodoxin/NO_synth"/>
</dbReference>
<evidence type="ECO:0000313" key="2">
    <source>
        <dbReference type="EMBL" id="NGN62467.1"/>
    </source>
</evidence>
<dbReference type="PANTHER" id="PTHR38030">
    <property type="entry name" value="PROTOPORPHYRINOGEN IX DEHYDROGENASE [MENAQUINONE]"/>
    <property type="match status" value="1"/>
</dbReference>
<evidence type="ECO:0000259" key="1">
    <source>
        <dbReference type="PROSITE" id="PS50902"/>
    </source>
</evidence>
<dbReference type="PROSITE" id="PS50902">
    <property type="entry name" value="FLAVODOXIN_LIKE"/>
    <property type="match status" value="1"/>
</dbReference>
<accession>A0A6G4TTW5</accession>
<dbReference type="InterPro" id="IPR052200">
    <property type="entry name" value="Protoporphyrinogen_IX_DH"/>
</dbReference>
<proteinExistence type="predicted"/>
<reference evidence="2 3" key="1">
    <citation type="submission" date="2020-02" db="EMBL/GenBank/DDBJ databases">
        <title>Whole-genome analyses of novel actinobacteria.</title>
        <authorList>
            <person name="Sahin N."/>
        </authorList>
    </citation>
    <scope>NUCLEOTIDE SEQUENCE [LARGE SCALE GENOMIC DNA]</scope>
    <source>
        <strain evidence="2 3">A7024</strain>
    </source>
</reference>
<dbReference type="PANTHER" id="PTHR38030:SF2">
    <property type="entry name" value="PROTOPORPHYRINOGEN IX DEHYDROGENASE [QUINONE]"/>
    <property type="match status" value="1"/>
</dbReference>
<dbReference type="InterPro" id="IPR026816">
    <property type="entry name" value="Flavodoxin_dom"/>
</dbReference>
<dbReference type="Proteomes" id="UP000481583">
    <property type="component" value="Unassembled WGS sequence"/>
</dbReference>
<dbReference type="GO" id="GO:0010181">
    <property type="term" value="F:FMN binding"/>
    <property type="evidence" value="ECO:0007669"/>
    <property type="project" value="InterPro"/>
</dbReference>